<dbReference type="CDD" id="cd22325">
    <property type="entry name" value="ERCC1_C-like"/>
    <property type="match status" value="1"/>
</dbReference>
<dbReference type="InterPro" id="IPR004579">
    <property type="entry name" value="ERCC1/RAD10/SWI10"/>
</dbReference>
<dbReference type="GO" id="GO:0070914">
    <property type="term" value="P:UV-damage excision repair"/>
    <property type="evidence" value="ECO:0007669"/>
    <property type="project" value="TreeGrafter"/>
</dbReference>
<dbReference type="Gene3D" id="1.10.150.20">
    <property type="entry name" value="5' to 3' exonuclease, C-terminal subdomain"/>
    <property type="match status" value="1"/>
</dbReference>
<organism evidence="8">
    <name type="scientific">Amphimedon queenslandica</name>
    <name type="common">Sponge</name>
    <dbReference type="NCBI Taxonomy" id="400682"/>
    <lineage>
        <taxon>Eukaryota</taxon>
        <taxon>Metazoa</taxon>
        <taxon>Porifera</taxon>
        <taxon>Demospongiae</taxon>
        <taxon>Heteroscleromorpha</taxon>
        <taxon>Haplosclerida</taxon>
        <taxon>Niphatidae</taxon>
        <taxon>Amphimedon</taxon>
    </lineage>
</organism>
<dbReference type="EnsemblMetazoa" id="XM_020008747.1">
    <property type="protein sequence ID" value="XP_019864306.1"/>
    <property type="gene ID" value="LOC109593734"/>
</dbReference>
<protein>
    <recommendedName>
        <fullName evidence="7">ERCC1-like central domain-containing protein</fullName>
    </recommendedName>
</protein>
<dbReference type="SUPFAM" id="SSF52980">
    <property type="entry name" value="Restriction endonuclease-like"/>
    <property type="match status" value="1"/>
</dbReference>
<keyword evidence="4" id="KW-0238">DNA-binding</keyword>
<dbReference type="GO" id="GO:0003697">
    <property type="term" value="F:single-stranded DNA binding"/>
    <property type="evidence" value="ECO:0007669"/>
    <property type="project" value="TreeGrafter"/>
</dbReference>
<evidence type="ECO:0000259" key="7">
    <source>
        <dbReference type="Pfam" id="PF03834"/>
    </source>
</evidence>
<dbReference type="SUPFAM" id="SSF47781">
    <property type="entry name" value="RuvA domain 2-like"/>
    <property type="match status" value="1"/>
</dbReference>
<dbReference type="InParanoid" id="A0A1X7VKH6"/>
<dbReference type="PANTHER" id="PTHR12749:SF0">
    <property type="entry name" value="DNA EXCISION REPAIR PROTEIN ERCC-1"/>
    <property type="match status" value="1"/>
</dbReference>
<comment type="similarity">
    <text evidence="2">Belongs to the ERCC1/RAD10/SWI10 family.</text>
</comment>
<dbReference type="InterPro" id="IPR011335">
    <property type="entry name" value="Restrct_endonuc-II-like"/>
</dbReference>
<gene>
    <name evidence="8" type="primary">109593734</name>
</gene>
<dbReference type="Gene3D" id="3.40.50.10130">
    <property type="match status" value="1"/>
</dbReference>
<sequence length="206" mass="22973">MAASSSSISSTSAHALIINPKQVNNPLMKHIHRIPWQQGDIVPDFVMGRTVCGLFLSIRYHSLHPQYIYERLDKLGSLYEVRVLLLLVDTQQYNGILKELSKLALTAGCTLILCWSNEEAAKYLESYKIFETKPADPIMENNSCAATECLSAIKKVNKTDAASLMALYGSLDSIIRASKEDITLCPGLGPHKAEQLHQLFHEPFLK</sequence>
<evidence type="ECO:0000256" key="2">
    <source>
        <dbReference type="ARBA" id="ARBA00008283"/>
    </source>
</evidence>
<evidence type="ECO:0000256" key="6">
    <source>
        <dbReference type="ARBA" id="ARBA00023242"/>
    </source>
</evidence>
<comment type="subcellular location">
    <subcellularLocation>
        <location evidence="1">Nucleus</location>
    </subcellularLocation>
</comment>
<evidence type="ECO:0000256" key="4">
    <source>
        <dbReference type="ARBA" id="ARBA00023125"/>
    </source>
</evidence>
<evidence type="ECO:0000313" key="9">
    <source>
        <dbReference type="Proteomes" id="UP000007879"/>
    </source>
</evidence>
<dbReference type="Proteomes" id="UP000007879">
    <property type="component" value="Unassembled WGS sequence"/>
</dbReference>
<dbReference type="GO" id="GO:0006302">
    <property type="term" value="P:double-strand break repair"/>
    <property type="evidence" value="ECO:0007669"/>
    <property type="project" value="UniProtKB-ARBA"/>
</dbReference>
<evidence type="ECO:0000313" key="8">
    <source>
        <dbReference type="EnsemblMetazoa" id="Aqu2.1.40876_001"/>
    </source>
</evidence>
<proteinExistence type="inferred from homology"/>
<dbReference type="Pfam" id="PF03834">
    <property type="entry name" value="Rad10"/>
    <property type="match status" value="1"/>
</dbReference>
<evidence type="ECO:0000256" key="3">
    <source>
        <dbReference type="ARBA" id="ARBA00022763"/>
    </source>
</evidence>
<dbReference type="NCBIfam" id="TIGR00597">
    <property type="entry name" value="rad10"/>
    <property type="match status" value="1"/>
</dbReference>
<dbReference type="InterPro" id="IPR047260">
    <property type="entry name" value="ERCC1-like_central_dom"/>
</dbReference>
<keyword evidence="3" id="KW-0227">DNA damage</keyword>
<dbReference type="eggNOG" id="KOG2841">
    <property type="taxonomic scope" value="Eukaryota"/>
</dbReference>
<feature type="domain" description="ERCC1-like central" evidence="7">
    <location>
        <begin position="16"/>
        <end position="128"/>
    </location>
</feature>
<dbReference type="KEGG" id="aqu:109593734"/>
<keyword evidence="6" id="KW-0539">Nucleus</keyword>
<reference evidence="9" key="1">
    <citation type="journal article" date="2010" name="Nature">
        <title>The Amphimedon queenslandica genome and the evolution of animal complexity.</title>
        <authorList>
            <person name="Srivastava M."/>
            <person name="Simakov O."/>
            <person name="Chapman J."/>
            <person name="Fahey B."/>
            <person name="Gauthier M.E."/>
            <person name="Mitros T."/>
            <person name="Richards G.S."/>
            <person name="Conaco C."/>
            <person name="Dacre M."/>
            <person name="Hellsten U."/>
            <person name="Larroux C."/>
            <person name="Putnam N.H."/>
            <person name="Stanke M."/>
            <person name="Adamska M."/>
            <person name="Darling A."/>
            <person name="Degnan S.M."/>
            <person name="Oakley T.H."/>
            <person name="Plachetzki D.C."/>
            <person name="Zhai Y."/>
            <person name="Adamski M."/>
            <person name="Calcino A."/>
            <person name="Cummins S.F."/>
            <person name="Goodstein D.M."/>
            <person name="Harris C."/>
            <person name="Jackson D.J."/>
            <person name="Leys S.P."/>
            <person name="Shu S."/>
            <person name="Woodcroft B.J."/>
            <person name="Vervoort M."/>
            <person name="Kosik K.S."/>
            <person name="Manning G."/>
            <person name="Degnan B.M."/>
            <person name="Rokhsar D.S."/>
        </authorList>
    </citation>
    <scope>NUCLEOTIDE SEQUENCE [LARGE SCALE GENOMIC DNA]</scope>
</reference>
<name>A0A1X7VKH6_AMPQE</name>
<dbReference type="GO" id="GO:0070522">
    <property type="term" value="C:ERCC4-ERCC1 complex"/>
    <property type="evidence" value="ECO:0007669"/>
    <property type="project" value="TreeGrafter"/>
</dbReference>
<dbReference type="OrthoDB" id="10262814at2759"/>
<dbReference type="PANTHER" id="PTHR12749">
    <property type="entry name" value="EXCISION REPAIR CROSS-COMPLEMENTING 1 ERCC1"/>
    <property type="match status" value="1"/>
</dbReference>
<evidence type="ECO:0000256" key="1">
    <source>
        <dbReference type="ARBA" id="ARBA00004123"/>
    </source>
</evidence>
<dbReference type="GO" id="GO:0000110">
    <property type="term" value="C:nucleotide-excision repair factor 1 complex"/>
    <property type="evidence" value="ECO:0007669"/>
    <property type="project" value="TreeGrafter"/>
</dbReference>
<dbReference type="STRING" id="400682.A0A1X7VKH6"/>
<dbReference type="GO" id="GO:0003684">
    <property type="term" value="F:damaged DNA binding"/>
    <property type="evidence" value="ECO:0007669"/>
    <property type="project" value="InterPro"/>
</dbReference>
<dbReference type="AlphaFoldDB" id="A0A1X7VKH6"/>
<dbReference type="InterPro" id="IPR010994">
    <property type="entry name" value="RuvA_2-like"/>
</dbReference>
<dbReference type="OMA" id="PHCVLVH"/>
<accession>A0A1X7VKH6</accession>
<keyword evidence="9" id="KW-1185">Reference proteome</keyword>
<dbReference type="EnsemblMetazoa" id="Aqu2.1.40876_001">
    <property type="protein sequence ID" value="Aqu2.1.40876_001"/>
    <property type="gene ID" value="Aqu2.1.40876"/>
</dbReference>
<reference evidence="8" key="2">
    <citation type="submission" date="2017-05" db="UniProtKB">
        <authorList>
            <consortium name="EnsemblMetazoa"/>
        </authorList>
    </citation>
    <scope>IDENTIFICATION</scope>
</reference>
<keyword evidence="5" id="KW-0234">DNA repair</keyword>
<dbReference type="FunFam" id="3.40.50.10130:FF:000001">
    <property type="entry name" value="DNA excision repair protein ERCC-1"/>
    <property type="match status" value="1"/>
</dbReference>
<evidence type="ECO:0000256" key="5">
    <source>
        <dbReference type="ARBA" id="ARBA00023204"/>
    </source>
</evidence>
<dbReference type="GO" id="GO:0006312">
    <property type="term" value="P:mitotic recombination"/>
    <property type="evidence" value="ECO:0007669"/>
    <property type="project" value="TreeGrafter"/>
</dbReference>